<protein>
    <submittedName>
        <fullName evidence="9">Uncharacterized protein</fullName>
    </submittedName>
</protein>
<keyword evidence="6 7" id="KW-0694">RNA-binding</keyword>
<dbReference type="AlphaFoldDB" id="A0A401PXB6"/>
<keyword evidence="4 7" id="KW-0949">S-adenosyl-L-methionine</keyword>
<sequence>MPVLPAAAPARSAERPSASIPPRSRDGGDTSHQPPGRPHQNGGPHQPAILLPGLCVVKQPQRMLVNRVRVVRYLIHRTVCAASIVVRRAVWAESLLHDTTGENSVMEMGEESHSESDQTCRSNGNDQCQKASLVEATVEPLPNSETLPGIKTVETVISEGKAEIIFPSANEVFYNPVQEFNRDLTCAVITEFARQQLISKGILVLVPGEEDRQEIVVNLAASESAGTAPGSGDASAVKRTAIVGEKCE</sequence>
<dbReference type="GO" id="GO:0016423">
    <property type="term" value="F:tRNA (guanine) methyltransferase activity"/>
    <property type="evidence" value="ECO:0007669"/>
    <property type="project" value="InterPro"/>
</dbReference>
<dbReference type="InterPro" id="IPR029063">
    <property type="entry name" value="SAM-dependent_MTases_sf"/>
</dbReference>
<feature type="compositionally biased region" description="Low complexity" evidence="8">
    <location>
        <begin position="1"/>
        <end position="22"/>
    </location>
</feature>
<keyword evidence="5 7" id="KW-0819">tRNA processing</keyword>
<name>A0A401PXB6_SCYTO</name>
<gene>
    <name evidence="9" type="ORF">scyTo_0018511</name>
</gene>
<keyword evidence="3 7" id="KW-0808">Transferase</keyword>
<keyword evidence="2 7" id="KW-0489">Methyltransferase</keyword>
<evidence type="ECO:0000256" key="6">
    <source>
        <dbReference type="ARBA" id="ARBA00022884"/>
    </source>
</evidence>
<dbReference type="GO" id="GO:0000049">
    <property type="term" value="F:tRNA binding"/>
    <property type="evidence" value="ECO:0007669"/>
    <property type="project" value="UniProtKB-UniRule"/>
</dbReference>
<evidence type="ECO:0000256" key="2">
    <source>
        <dbReference type="ARBA" id="ARBA00022603"/>
    </source>
</evidence>
<dbReference type="EMBL" id="BFAA01012962">
    <property type="protein sequence ID" value="GCB77748.1"/>
    <property type="molecule type" value="Genomic_DNA"/>
</dbReference>
<dbReference type="InterPro" id="IPR002905">
    <property type="entry name" value="Trm1"/>
</dbReference>
<dbReference type="STRING" id="75743.A0A401PXB6"/>
<dbReference type="Pfam" id="PF02005">
    <property type="entry name" value="TRM"/>
    <property type="match status" value="1"/>
</dbReference>
<dbReference type="OrthoDB" id="6349953at2759"/>
<dbReference type="GO" id="GO:0032259">
    <property type="term" value="P:methylation"/>
    <property type="evidence" value="ECO:0007669"/>
    <property type="project" value="UniProtKB-UniRule"/>
</dbReference>
<feature type="region of interest" description="Disordered" evidence="8">
    <location>
        <begin position="1"/>
        <end position="47"/>
    </location>
</feature>
<comment type="similarity">
    <text evidence="7">Belongs to the class I-like SAM-binding methyltransferase superfamily. Trm1 family.</text>
</comment>
<feature type="non-terminal residue" evidence="9">
    <location>
        <position position="248"/>
    </location>
</feature>
<evidence type="ECO:0000256" key="5">
    <source>
        <dbReference type="ARBA" id="ARBA00022694"/>
    </source>
</evidence>
<organism evidence="9 10">
    <name type="scientific">Scyliorhinus torazame</name>
    <name type="common">Cloudy catshark</name>
    <name type="synonym">Catulus torazame</name>
    <dbReference type="NCBI Taxonomy" id="75743"/>
    <lineage>
        <taxon>Eukaryota</taxon>
        <taxon>Metazoa</taxon>
        <taxon>Chordata</taxon>
        <taxon>Craniata</taxon>
        <taxon>Vertebrata</taxon>
        <taxon>Chondrichthyes</taxon>
        <taxon>Elasmobranchii</taxon>
        <taxon>Galeomorphii</taxon>
        <taxon>Galeoidea</taxon>
        <taxon>Carcharhiniformes</taxon>
        <taxon>Scyliorhinidae</taxon>
        <taxon>Scyliorhinus</taxon>
    </lineage>
</organism>
<evidence type="ECO:0000256" key="1">
    <source>
        <dbReference type="ARBA" id="ARBA00022555"/>
    </source>
</evidence>
<evidence type="ECO:0000256" key="7">
    <source>
        <dbReference type="PROSITE-ProRule" id="PRU00958"/>
    </source>
</evidence>
<dbReference type="Proteomes" id="UP000288216">
    <property type="component" value="Unassembled WGS sequence"/>
</dbReference>
<reference evidence="9 10" key="1">
    <citation type="journal article" date="2018" name="Nat. Ecol. Evol.">
        <title>Shark genomes provide insights into elasmobranch evolution and the origin of vertebrates.</title>
        <authorList>
            <person name="Hara Y"/>
            <person name="Yamaguchi K"/>
            <person name="Onimaru K"/>
            <person name="Kadota M"/>
            <person name="Koyanagi M"/>
            <person name="Keeley SD"/>
            <person name="Tatsumi K"/>
            <person name="Tanaka K"/>
            <person name="Motone F"/>
            <person name="Kageyama Y"/>
            <person name="Nozu R"/>
            <person name="Adachi N"/>
            <person name="Nishimura O"/>
            <person name="Nakagawa R"/>
            <person name="Tanegashima C"/>
            <person name="Kiyatake I"/>
            <person name="Matsumoto R"/>
            <person name="Murakumo K"/>
            <person name="Nishida K"/>
            <person name="Terakita A"/>
            <person name="Kuratani S"/>
            <person name="Sato K"/>
            <person name="Hyodo S Kuraku.S."/>
        </authorList>
    </citation>
    <scope>NUCLEOTIDE SEQUENCE [LARGE SCALE GENOMIC DNA]</scope>
</reference>
<keyword evidence="1 7" id="KW-0820">tRNA-binding</keyword>
<evidence type="ECO:0000256" key="4">
    <source>
        <dbReference type="ARBA" id="ARBA00022691"/>
    </source>
</evidence>
<evidence type="ECO:0000256" key="8">
    <source>
        <dbReference type="SAM" id="MobiDB-lite"/>
    </source>
</evidence>
<evidence type="ECO:0000313" key="10">
    <source>
        <dbReference type="Proteomes" id="UP000288216"/>
    </source>
</evidence>
<evidence type="ECO:0000313" key="9">
    <source>
        <dbReference type="EMBL" id="GCB77748.1"/>
    </source>
</evidence>
<proteinExistence type="inferred from homology"/>
<comment type="caution">
    <text evidence="9">The sequence shown here is derived from an EMBL/GenBank/DDBJ whole genome shotgun (WGS) entry which is preliminary data.</text>
</comment>
<evidence type="ECO:0000256" key="3">
    <source>
        <dbReference type="ARBA" id="ARBA00022679"/>
    </source>
</evidence>
<keyword evidence="10" id="KW-1185">Reference proteome</keyword>
<dbReference type="Gene3D" id="3.40.50.150">
    <property type="entry name" value="Vaccinia Virus protein VP39"/>
    <property type="match status" value="1"/>
</dbReference>
<dbReference type="GO" id="GO:0008033">
    <property type="term" value="P:tRNA processing"/>
    <property type="evidence" value="ECO:0007669"/>
    <property type="project" value="UniProtKB-UniRule"/>
</dbReference>
<dbReference type="PROSITE" id="PS51626">
    <property type="entry name" value="SAM_MT_TRM1"/>
    <property type="match status" value="1"/>
</dbReference>
<accession>A0A401PXB6</accession>